<dbReference type="PANTHER" id="PTHR12121">
    <property type="entry name" value="CARBON CATABOLITE REPRESSOR PROTEIN 4"/>
    <property type="match status" value="1"/>
</dbReference>
<dbReference type="STRING" id="471856.Jden_1839"/>
<protein>
    <submittedName>
        <fullName evidence="5">Endonuclease/exonuclease/phosphatase</fullName>
    </submittedName>
</protein>
<dbReference type="Proteomes" id="UP000000628">
    <property type="component" value="Chromosome"/>
</dbReference>
<keyword evidence="5" id="KW-0269">Exonuclease</keyword>
<feature type="signal peptide" evidence="3">
    <location>
        <begin position="1"/>
        <end position="33"/>
    </location>
</feature>
<dbReference type="InterPro" id="IPR003961">
    <property type="entry name" value="FN3_dom"/>
</dbReference>
<keyword evidence="5" id="KW-0540">Nuclease</keyword>
<evidence type="ECO:0000259" key="4">
    <source>
        <dbReference type="PROSITE" id="PS50853"/>
    </source>
</evidence>
<dbReference type="SUPFAM" id="SSF56219">
    <property type="entry name" value="DNase I-like"/>
    <property type="match status" value="1"/>
</dbReference>
<evidence type="ECO:0000256" key="1">
    <source>
        <dbReference type="ARBA" id="ARBA00023295"/>
    </source>
</evidence>
<dbReference type="GO" id="GO:0000272">
    <property type="term" value="P:polysaccharide catabolic process"/>
    <property type="evidence" value="ECO:0007669"/>
    <property type="project" value="UniProtKB-KW"/>
</dbReference>
<evidence type="ECO:0000256" key="2">
    <source>
        <dbReference type="ARBA" id="ARBA00023326"/>
    </source>
</evidence>
<keyword evidence="5" id="KW-0255">Endonuclease</keyword>
<organism evidence="5 6">
    <name type="scientific">Jonesia denitrificans (strain ATCC 14870 / DSM 20603 / BCRC 15368 / CIP 55.134 / JCM 11481 / NBRC 15587 / NCTC 10816 / Prevot 55134)</name>
    <name type="common">Listeria denitrificans</name>
    <dbReference type="NCBI Taxonomy" id="471856"/>
    <lineage>
        <taxon>Bacteria</taxon>
        <taxon>Bacillati</taxon>
        <taxon>Actinomycetota</taxon>
        <taxon>Actinomycetes</taxon>
        <taxon>Micrococcales</taxon>
        <taxon>Jonesiaceae</taxon>
        <taxon>Jonesia</taxon>
    </lineage>
</organism>
<dbReference type="InterPro" id="IPR050410">
    <property type="entry name" value="CCR4/nocturin_mRNA_transcr"/>
</dbReference>
<dbReference type="OrthoDB" id="3767669at2"/>
<gene>
    <name evidence="5" type="ordered locus">Jden_1839</name>
</gene>
<keyword evidence="6" id="KW-1185">Reference proteome</keyword>
<accession>C7QZI4</accession>
<keyword evidence="5" id="KW-0378">Hydrolase</keyword>
<feature type="domain" description="Fibronectin type-III" evidence="4">
    <location>
        <begin position="68"/>
        <end position="156"/>
    </location>
</feature>
<keyword evidence="2" id="KW-0119">Carbohydrate metabolism</keyword>
<dbReference type="InterPro" id="IPR036691">
    <property type="entry name" value="Endo/exonu/phosph_ase_sf"/>
</dbReference>
<dbReference type="HOGENOM" id="CLU_524607_0_0_11"/>
<keyword evidence="2" id="KW-0624">Polysaccharide degradation</keyword>
<dbReference type="CDD" id="cd00063">
    <property type="entry name" value="FN3"/>
    <property type="match status" value="1"/>
</dbReference>
<dbReference type="Pfam" id="PF03372">
    <property type="entry name" value="Exo_endo_phos"/>
    <property type="match status" value="1"/>
</dbReference>
<dbReference type="EMBL" id="CP001706">
    <property type="protein sequence ID" value="ACV09482.1"/>
    <property type="molecule type" value="Genomic_DNA"/>
</dbReference>
<dbReference type="PANTHER" id="PTHR12121:SF36">
    <property type="entry name" value="ENDONUCLEASE_EXONUCLEASE_PHOSPHATASE DOMAIN-CONTAINING PROTEIN"/>
    <property type="match status" value="1"/>
</dbReference>
<dbReference type="GO" id="GO:0004519">
    <property type="term" value="F:endonuclease activity"/>
    <property type="evidence" value="ECO:0007669"/>
    <property type="project" value="UniProtKB-KW"/>
</dbReference>
<dbReference type="Gene3D" id="3.60.10.10">
    <property type="entry name" value="Endonuclease/exonuclease/phosphatase"/>
    <property type="match status" value="1"/>
</dbReference>
<dbReference type="GO" id="GO:0016798">
    <property type="term" value="F:hydrolase activity, acting on glycosyl bonds"/>
    <property type="evidence" value="ECO:0007669"/>
    <property type="project" value="UniProtKB-KW"/>
</dbReference>
<keyword evidence="1" id="KW-0326">Glycosidase</keyword>
<dbReference type="InterPro" id="IPR005135">
    <property type="entry name" value="Endo/exonuclease/phosphatase"/>
</dbReference>
<dbReference type="AlphaFoldDB" id="C7QZI4"/>
<dbReference type="SUPFAM" id="SSF49265">
    <property type="entry name" value="Fibronectin type III"/>
    <property type="match status" value="1"/>
</dbReference>
<evidence type="ECO:0000313" key="6">
    <source>
        <dbReference type="Proteomes" id="UP000000628"/>
    </source>
</evidence>
<dbReference type="eggNOG" id="COG4733">
    <property type="taxonomic scope" value="Bacteria"/>
</dbReference>
<dbReference type="Pfam" id="PF00041">
    <property type="entry name" value="fn3"/>
    <property type="match status" value="1"/>
</dbReference>
<feature type="chain" id="PRO_5039506971" evidence="3">
    <location>
        <begin position="34"/>
        <end position="571"/>
    </location>
</feature>
<dbReference type="InterPro" id="IPR013783">
    <property type="entry name" value="Ig-like_fold"/>
</dbReference>
<evidence type="ECO:0000313" key="5">
    <source>
        <dbReference type="EMBL" id="ACV09482.1"/>
    </source>
</evidence>
<proteinExistence type="predicted"/>
<name>C7QZI4_JONDD</name>
<dbReference type="eggNOG" id="COG2374">
    <property type="taxonomic scope" value="Bacteria"/>
</dbReference>
<keyword evidence="3" id="KW-0732">Signal</keyword>
<sequence>MRAVASDRASRSVPIIITTVLVMVGLTAPAAHASTTASGQAFATSASTISGVSPTVLPQAGVLATAKKPARPQATVIPGVKRLTVSWPRVSGATKYQIRYATRKDFRGARTINTVKTAKTLTKLKTGKVYYVKVRALRGKMSSGYSAAQKIKTTSSTPASVTVTAVPAGVNSIKVAWSQPKRAESIQILVSHHNKALDSAKTRFVVKVPVHARSTTITIPSSWRAKIGDGSGNPVFVRVLLKNAGKSKKTKIAWSYTQARTPSGTSAQKLRFATYNAGSVNATKNLAGRAWTHRQPAVVNAVHRSQADVIAFQEVTTARVNGDSGDRQYQALAKALAPTYSSVLTDKQIGTAPGATSKGAHIFYRSDKVRLITSGLVANDTVTSIAHLKSATEQETVKHFVWALLENTATKERFYVVSAHLPNSSAPESQRLRLGITQGIHGYMSGKPGASTLPIVLMGDLNTDVGRYPTGPTTWLRQQGYYSAAHAVQQRNIRLGTTNNQYHTVDGGYPARPFTYAYVGTRIDHIFIKNSPGAASYDNQVVLRSNGTFDERFRGSDHNLQVAVLSVKNRS</sequence>
<evidence type="ECO:0000256" key="3">
    <source>
        <dbReference type="SAM" id="SignalP"/>
    </source>
</evidence>
<reference evidence="5 6" key="1">
    <citation type="journal article" date="2009" name="Stand. Genomic Sci.">
        <title>Complete genome sequence of Jonesia denitrificans type strain (Prevot 55134).</title>
        <authorList>
            <person name="Pukall R."/>
            <person name="Gehrich-Schroter G."/>
            <person name="Lapidus A."/>
            <person name="Nolan M."/>
            <person name="Glavina Del Rio T."/>
            <person name="Lucas S."/>
            <person name="Chen F."/>
            <person name="Tice H."/>
            <person name="Pitluck S."/>
            <person name="Cheng J.F."/>
            <person name="Copeland A."/>
            <person name="Saunders E."/>
            <person name="Brettin T."/>
            <person name="Detter J.C."/>
            <person name="Bruce D."/>
            <person name="Goodwin L."/>
            <person name="Pati A."/>
            <person name="Ivanova N."/>
            <person name="Mavromatis K."/>
            <person name="Ovchinnikova G."/>
            <person name="Chen A."/>
            <person name="Palaniappan K."/>
            <person name="Land M."/>
            <person name="Hauser L."/>
            <person name="Chang Y.J."/>
            <person name="Jeffries C.D."/>
            <person name="Chain P."/>
            <person name="Goker M."/>
            <person name="Bristow J."/>
            <person name="Eisen J.A."/>
            <person name="Markowitz V."/>
            <person name="Hugenholtz P."/>
            <person name="Kyrpides N.C."/>
            <person name="Klenk H.P."/>
            <person name="Han C."/>
        </authorList>
    </citation>
    <scope>NUCLEOTIDE SEQUENCE [LARGE SCALE GENOMIC DNA]</scope>
    <source>
        <strain evidence="6">ATCC 14870 / DSM 20603 / BCRC 15368 / CIP 55.134 / JCM 11481 / NBRC 15587 / NCTC 10816 / Prevot 55134</strain>
    </source>
</reference>
<dbReference type="GO" id="GO:0000175">
    <property type="term" value="F:3'-5'-RNA exonuclease activity"/>
    <property type="evidence" value="ECO:0007669"/>
    <property type="project" value="TreeGrafter"/>
</dbReference>
<dbReference type="InterPro" id="IPR036116">
    <property type="entry name" value="FN3_sf"/>
</dbReference>
<dbReference type="PROSITE" id="PS50853">
    <property type="entry name" value="FN3"/>
    <property type="match status" value="1"/>
</dbReference>
<dbReference type="KEGG" id="jde:Jden_1839"/>
<dbReference type="RefSeq" id="WP_015772110.1">
    <property type="nucleotide sequence ID" value="NC_013174.1"/>
</dbReference>
<dbReference type="Gene3D" id="2.60.40.10">
    <property type="entry name" value="Immunoglobulins"/>
    <property type="match status" value="1"/>
</dbReference>